<dbReference type="InterPro" id="IPR009922">
    <property type="entry name" value="DUF1457"/>
</dbReference>
<accession>A0A081B776</accession>
<name>A0A081B776_9HYPH</name>
<dbReference type="RefSeq" id="WP_045442136.1">
    <property type="nucleotide sequence ID" value="NZ_BBIO01000001.1"/>
</dbReference>
<reference evidence="1 2" key="1">
    <citation type="submission" date="2014-07" db="EMBL/GenBank/DDBJ databases">
        <title>Tepidicaulis marinum gen. nov., sp. nov., a novel marine bacterium denitrifying nitrate to nitrous oxide strictly under microaerobic conditions.</title>
        <authorList>
            <person name="Takeuchi M."/>
            <person name="Yamagishi T."/>
            <person name="Kamagata Y."/>
            <person name="Oshima K."/>
            <person name="Hattori M."/>
            <person name="Katayama T."/>
            <person name="Hanada S."/>
            <person name="Tamaki H."/>
            <person name="Marumo K."/>
            <person name="Maeda H."/>
            <person name="Nedachi M."/>
            <person name="Iwasaki W."/>
            <person name="Suwa Y."/>
            <person name="Sakata S."/>
        </authorList>
    </citation>
    <scope>NUCLEOTIDE SEQUENCE [LARGE SCALE GENOMIC DNA]</scope>
    <source>
        <strain evidence="1 2">MA2</strain>
    </source>
</reference>
<sequence length="182" mass="20178">MVQALQLKPLELYVDPVAKPVDTRLGALMSYWRAKRQGTAALPTRGDIRPGELISHLPSLIMLDVEETTEKTPDFAVRLSGTALDDLFGGNYMGRKLEEILPPKRAWLARAALGLVVEHRRPMRFFGRLEFPSEPGNKIMIEALALPLSRPDGQVHMILGEIVQLRAAAISSFPELCRPAAD</sequence>
<evidence type="ECO:0000313" key="1">
    <source>
        <dbReference type="EMBL" id="GAK43894.1"/>
    </source>
</evidence>
<dbReference type="Pfam" id="PF07310">
    <property type="entry name" value="PAS_5"/>
    <property type="match status" value="1"/>
</dbReference>
<comment type="caution">
    <text evidence="1">The sequence shown here is derived from an EMBL/GenBank/DDBJ whole genome shotgun (WGS) entry which is preliminary data.</text>
</comment>
<gene>
    <name evidence="1" type="ORF">M2A_0393</name>
</gene>
<protein>
    <submittedName>
        <fullName evidence="1">Conserved protein</fullName>
    </submittedName>
</protein>
<organism evidence="1 2">
    <name type="scientific">Tepidicaulis marinus</name>
    <dbReference type="NCBI Taxonomy" id="1333998"/>
    <lineage>
        <taxon>Bacteria</taxon>
        <taxon>Pseudomonadati</taxon>
        <taxon>Pseudomonadota</taxon>
        <taxon>Alphaproteobacteria</taxon>
        <taxon>Hyphomicrobiales</taxon>
        <taxon>Parvibaculaceae</taxon>
        <taxon>Tepidicaulis</taxon>
    </lineage>
</organism>
<proteinExistence type="predicted"/>
<keyword evidence="2" id="KW-1185">Reference proteome</keyword>
<dbReference type="Proteomes" id="UP000028702">
    <property type="component" value="Unassembled WGS sequence"/>
</dbReference>
<evidence type="ECO:0000313" key="2">
    <source>
        <dbReference type="Proteomes" id="UP000028702"/>
    </source>
</evidence>
<dbReference type="EMBL" id="BBIO01000001">
    <property type="protein sequence ID" value="GAK43894.1"/>
    <property type="molecule type" value="Genomic_DNA"/>
</dbReference>
<dbReference type="AlphaFoldDB" id="A0A081B776"/>
<dbReference type="eggNOG" id="COG5388">
    <property type="taxonomic scope" value="Bacteria"/>
</dbReference>